<accession>A0A1I0M3R1</accession>
<sequence length="49" mass="5755">MIHYVVRSVYQANLQGDQNGERIEFRPRVRPGSRRPETIGDRRVATIRC</sequence>
<name>A0A1I0M3R1_9EURY</name>
<organism evidence="1 2">
    <name type="scientific">Natrinema salifodinae</name>
    <dbReference type="NCBI Taxonomy" id="1202768"/>
    <lineage>
        <taxon>Archaea</taxon>
        <taxon>Methanobacteriati</taxon>
        <taxon>Methanobacteriota</taxon>
        <taxon>Stenosarchaea group</taxon>
        <taxon>Halobacteria</taxon>
        <taxon>Halobacteriales</taxon>
        <taxon>Natrialbaceae</taxon>
        <taxon>Natrinema</taxon>
    </lineage>
</organism>
<dbReference type="Proteomes" id="UP000183275">
    <property type="component" value="Unassembled WGS sequence"/>
</dbReference>
<proteinExistence type="predicted"/>
<evidence type="ECO:0000313" key="1">
    <source>
        <dbReference type="EMBL" id="SEV82430.1"/>
    </source>
</evidence>
<protein>
    <submittedName>
        <fullName evidence="1">Uncharacterized protein</fullName>
    </submittedName>
</protein>
<gene>
    <name evidence="1" type="ORF">SAMN05216285_0353</name>
</gene>
<evidence type="ECO:0000313" key="2">
    <source>
        <dbReference type="Proteomes" id="UP000183275"/>
    </source>
</evidence>
<reference evidence="2" key="1">
    <citation type="submission" date="2016-10" db="EMBL/GenBank/DDBJ databases">
        <authorList>
            <person name="Varghese N."/>
        </authorList>
    </citation>
    <scope>NUCLEOTIDE SEQUENCE [LARGE SCALE GENOMIC DNA]</scope>
    <source>
        <strain evidence="2">CGMCC 1.12284</strain>
    </source>
</reference>
<keyword evidence="2" id="KW-1185">Reference proteome</keyword>
<dbReference type="AlphaFoldDB" id="A0A1I0M3R1"/>
<dbReference type="EMBL" id="FOIS01000001">
    <property type="protein sequence ID" value="SEV82430.1"/>
    <property type="molecule type" value="Genomic_DNA"/>
</dbReference>